<reference evidence="1 2" key="1">
    <citation type="journal article" date="2019" name="Extremophiles">
        <title>Biogeography of thermophiles and predominance of Thermus scotoductus in domestic water heaters.</title>
        <authorList>
            <person name="Wilpiszeski R.L."/>
            <person name="Zhang Z."/>
            <person name="House C.H."/>
        </authorList>
    </citation>
    <scope>NUCLEOTIDE SEQUENCE [LARGE SCALE GENOMIC DNA]</scope>
    <source>
        <strain evidence="1 2">27_S27</strain>
    </source>
</reference>
<evidence type="ECO:0000313" key="2">
    <source>
        <dbReference type="Proteomes" id="UP000286712"/>
    </source>
</evidence>
<comment type="caution">
    <text evidence="1">The sequence shown here is derived from an EMBL/GenBank/DDBJ whole genome shotgun (WGS) entry which is preliminary data.</text>
</comment>
<protein>
    <submittedName>
        <fullName evidence="1">Uncharacterized protein</fullName>
    </submittedName>
</protein>
<dbReference type="Proteomes" id="UP000286712">
    <property type="component" value="Unassembled WGS sequence"/>
</dbReference>
<dbReference type="AlphaFoldDB" id="A0A430RZL0"/>
<sequence length="87" mass="9347">MQDTTGRLRAIIEAFTATPGLAVPPAWGVLLNRVAPYADAAWDAAARGDYVVFQEALYEVYLAGLLDGTLPLGVLLAEAWEALKEVE</sequence>
<proteinExistence type="predicted"/>
<name>A0A430RZL0_THESC</name>
<gene>
    <name evidence="1" type="ORF">CSW40_04620</name>
</gene>
<accession>A0A430RZL0</accession>
<dbReference type="EMBL" id="PELW01000104">
    <property type="protein sequence ID" value="RTH26586.1"/>
    <property type="molecule type" value="Genomic_DNA"/>
</dbReference>
<organism evidence="1 2">
    <name type="scientific">Thermus scotoductus</name>
    <dbReference type="NCBI Taxonomy" id="37636"/>
    <lineage>
        <taxon>Bacteria</taxon>
        <taxon>Thermotogati</taxon>
        <taxon>Deinococcota</taxon>
        <taxon>Deinococci</taxon>
        <taxon>Thermales</taxon>
        <taxon>Thermaceae</taxon>
        <taxon>Thermus</taxon>
    </lineage>
</organism>
<evidence type="ECO:0000313" key="1">
    <source>
        <dbReference type="EMBL" id="RTH26586.1"/>
    </source>
</evidence>